<name>A0A0H3FV29_KLEAK</name>
<gene>
    <name evidence="1" type="ordered locus">EAE_17635</name>
</gene>
<dbReference type="RefSeq" id="WP_015366915.1">
    <property type="nucleotide sequence ID" value="NC_015663.1"/>
</dbReference>
<dbReference type="KEGG" id="eae:EAE_17635"/>
<dbReference type="GeneID" id="93314750"/>
<evidence type="ECO:0000313" key="1">
    <source>
        <dbReference type="EMBL" id="AEG98436.1"/>
    </source>
</evidence>
<dbReference type="EMBL" id="CP002824">
    <property type="protein sequence ID" value="AEG98436.1"/>
    <property type="molecule type" value="Genomic_DNA"/>
</dbReference>
<keyword evidence="2" id="KW-1185">Reference proteome</keyword>
<protein>
    <submittedName>
        <fullName evidence="1">Uncharacterized protein</fullName>
    </submittedName>
</protein>
<dbReference type="AlphaFoldDB" id="A0A0H3FV29"/>
<sequence>MSMSQRLLFALLMMALMAVPAIQDAITLGINSRFIYLLPYYF</sequence>
<organism evidence="1 2">
    <name type="scientific">Klebsiella aerogenes (strain ATCC 13048 / DSM 30053 / CCUG 1429 / JCM 1235 / KCTC 2190 / NBRC 13534 / NCIMB 10102 / NCTC 10006 / CDC 819-56)</name>
    <name type="common">Enterobacter aerogenes</name>
    <dbReference type="NCBI Taxonomy" id="1028307"/>
    <lineage>
        <taxon>Bacteria</taxon>
        <taxon>Pseudomonadati</taxon>
        <taxon>Pseudomonadota</taxon>
        <taxon>Gammaproteobacteria</taxon>
        <taxon>Enterobacterales</taxon>
        <taxon>Enterobacteriaceae</taxon>
        <taxon>Klebsiella/Raoultella group</taxon>
        <taxon>Klebsiella</taxon>
    </lineage>
</organism>
<reference evidence="1 2" key="1">
    <citation type="journal article" date="2012" name="J. Bacteriol.">
        <title>Complete genome sequence of Enterobacter aerogenes KCTC 2190.</title>
        <authorList>
            <person name="Shin S.H."/>
            <person name="Kim S."/>
            <person name="Kim J.Y."/>
            <person name="Lee S."/>
            <person name="Um Y."/>
            <person name="Oh M.K."/>
            <person name="Kim Y.R."/>
            <person name="Lee J."/>
            <person name="Yang K.S."/>
        </authorList>
    </citation>
    <scope>NUCLEOTIDE SEQUENCE [LARGE SCALE GENOMIC DNA]</scope>
    <source>
        <strain evidence="1 2">KCTC 2190</strain>
    </source>
</reference>
<accession>A0A0H3FV29</accession>
<dbReference type="PATRIC" id="fig|1028307.3.peg.3523"/>
<evidence type="ECO:0000313" key="2">
    <source>
        <dbReference type="Proteomes" id="UP000008881"/>
    </source>
</evidence>
<dbReference type="HOGENOM" id="CLU_218678_0_0_6"/>
<dbReference type="Proteomes" id="UP000008881">
    <property type="component" value="Chromosome"/>
</dbReference>
<proteinExistence type="predicted"/>